<proteinExistence type="predicted"/>
<organism evidence="1">
    <name type="scientific">Anguilla anguilla</name>
    <name type="common">European freshwater eel</name>
    <name type="synonym">Muraena anguilla</name>
    <dbReference type="NCBI Taxonomy" id="7936"/>
    <lineage>
        <taxon>Eukaryota</taxon>
        <taxon>Metazoa</taxon>
        <taxon>Chordata</taxon>
        <taxon>Craniata</taxon>
        <taxon>Vertebrata</taxon>
        <taxon>Euteleostomi</taxon>
        <taxon>Actinopterygii</taxon>
        <taxon>Neopterygii</taxon>
        <taxon>Teleostei</taxon>
        <taxon>Anguilliformes</taxon>
        <taxon>Anguillidae</taxon>
        <taxon>Anguilla</taxon>
    </lineage>
</organism>
<reference evidence="1" key="1">
    <citation type="submission" date="2014-11" db="EMBL/GenBank/DDBJ databases">
        <authorList>
            <person name="Amaro Gonzalez C."/>
        </authorList>
    </citation>
    <scope>NUCLEOTIDE SEQUENCE</scope>
</reference>
<protein>
    <submittedName>
        <fullName evidence="1">Uncharacterized protein</fullName>
    </submittedName>
</protein>
<reference evidence="1" key="2">
    <citation type="journal article" date="2015" name="Fish Shellfish Immunol.">
        <title>Early steps in the European eel (Anguilla anguilla)-Vibrio vulnificus interaction in the gills: Role of the RtxA13 toxin.</title>
        <authorList>
            <person name="Callol A."/>
            <person name="Pajuelo D."/>
            <person name="Ebbesson L."/>
            <person name="Teles M."/>
            <person name="MacKenzie S."/>
            <person name="Amaro C."/>
        </authorList>
    </citation>
    <scope>NUCLEOTIDE SEQUENCE</scope>
</reference>
<evidence type="ECO:0000313" key="1">
    <source>
        <dbReference type="EMBL" id="JAH69381.1"/>
    </source>
</evidence>
<accession>A0A0E9UUG0</accession>
<name>A0A0E9UUG0_ANGAN</name>
<dbReference type="AlphaFoldDB" id="A0A0E9UUG0"/>
<dbReference type="EMBL" id="GBXM01039196">
    <property type="protein sequence ID" value="JAH69381.1"/>
    <property type="molecule type" value="Transcribed_RNA"/>
</dbReference>
<sequence>MLVEPVGFPVSFWSYKLDKSHDCLAGSGF</sequence>